<protein>
    <submittedName>
        <fullName evidence="2">NADH:flavinoxidoreductase/NADHoxidase</fullName>
    </submittedName>
</protein>
<dbReference type="SUPFAM" id="SSF51395">
    <property type="entry name" value="FMN-linked oxidoreductases"/>
    <property type="match status" value="1"/>
</dbReference>
<organism evidence="2 3">
    <name type="scientific">Moniliophthora roreri (strain MCA 2997)</name>
    <name type="common">Cocoa frosty pod rot fungus</name>
    <name type="synonym">Crinipellis roreri</name>
    <dbReference type="NCBI Taxonomy" id="1381753"/>
    <lineage>
        <taxon>Eukaryota</taxon>
        <taxon>Fungi</taxon>
        <taxon>Dikarya</taxon>
        <taxon>Basidiomycota</taxon>
        <taxon>Agaricomycotina</taxon>
        <taxon>Agaricomycetes</taxon>
        <taxon>Agaricomycetidae</taxon>
        <taxon>Agaricales</taxon>
        <taxon>Marasmiineae</taxon>
        <taxon>Marasmiaceae</taxon>
        <taxon>Moniliophthora</taxon>
    </lineage>
</organism>
<evidence type="ECO:0000313" key="3">
    <source>
        <dbReference type="Proteomes" id="UP000017559"/>
    </source>
</evidence>
<gene>
    <name evidence="2" type="ORF">Moror_16600</name>
</gene>
<proteinExistence type="predicted"/>
<name>V2WXK1_MONRO</name>
<dbReference type="InterPro" id="IPR045247">
    <property type="entry name" value="Oye-like"/>
</dbReference>
<dbReference type="InterPro" id="IPR001155">
    <property type="entry name" value="OxRdtase_FMN_N"/>
</dbReference>
<dbReference type="PANTHER" id="PTHR22893:SF91">
    <property type="entry name" value="NADPH DEHYDROGENASE 2-RELATED"/>
    <property type="match status" value="1"/>
</dbReference>
<dbReference type="GO" id="GO:0010181">
    <property type="term" value="F:FMN binding"/>
    <property type="evidence" value="ECO:0007669"/>
    <property type="project" value="InterPro"/>
</dbReference>
<dbReference type="Proteomes" id="UP000017559">
    <property type="component" value="Unassembled WGS sequence"/>
</dbReference>
<dbReference type="OrthoDB" id="276546at2759"/>
<keyword evidence="3" id="KW-1185">Reference proteome</keyword>
<evidence type="ECO:0000313" key="2">
    <source>
        <dbReference type="EMBL" id="ESK86282.1"/>
    </source>
</evidence>
<dbReference type="InterPro" id="IPR013785">
    <property type="entry name" value="Aldolase_TIM"/>
</dbReference>
<reference evidence="2 3" key="1">
    <citation type="journal article" date="2014" name="BMC Genomics">
        <title>Genome and secretome analysis of the hemibiotrophic fungal pathogen, Moniliophthora roreri, which causes frosty pod rot disease of cacao: mechanisms of the biotrophic and necrotrophic phases.</title>
        <authorList>
            <person name="Meinhardt L.W."/>
            <person name="Costa G.G.L."/>
            <person name="Thomazella D.P.T."/>
            <person name="Teixeira P.J.P.L."/>
            <person name="Carazzolle M.F."/>
            <person name="Schuster S.C."/>
            <person name="Carlson J.E."/>
            <person name="Guiltinan M.J."/>
            <person name="Mieczkowski P."/>
            <person name="Farmer A."/>
            <person name="Ramaraj T."/>
            <person name="Crozier J."/>
            <person name="Davis R.E."/>
            <person name="Shao J."/>
            <person name="Melnick R.L."/>
            <person name="Pereira G.A.G."/>
            <person name="Bailey B.A."/>
        </authorList>
    </citation>
    <scope>NUCLEOTIDE SEQUENCE [LARGE SCALE GENOMIC DNA]</scope>
    <source>
        <strain evidence="2 3">MCA 2997</strain>
    </source>
</reference>
<dbReference type="Pfam" id="PF00724">
    <property type="entry name" value="Oxidored_FMN"/>
    <property type="match status" value="1"/>
</dbReference>
<dbReference type="KEGG" id="mrr:Moror_16600"/>
<dbReference type="FunFam" id="3.20.20.70:FF:000138">
    <property type="entry name" value="NADPH dehydrogenase 1"/>
    <property type="match status" value="1"/>
</dbReference>
<dbReference type="GO" id="GO:0003959">
    <property type="term" value="F:NADPH dehydrogenase activity"/>
    <property type="evidence" value="ECO:0007669"/>
    <property type="project" value="TreeGrafter"/>
</dbReference>
<dbReference type="CDD" id="cd02933">
    <property type="entry name" value="OYE_like_FMN"/>
    <property type="match status" value="1"/>
</dbReference>
<sequence length="401" mass="45229">MSSLFQESASKPNPVLVDKPTLFQPVRIGYVDLRHRVVLAPLTRYKSEKMCHVPLMPIMKDYYTQRATFPGTLLITEATFIAAKAGGYPHVPGIWSDEQIEAWKEITRSVHDKGSYIYLQLWALGRAASPDHLKSEDPSFDLVSASDIRLSDRSKDEPAPRPLTVEEIHEYAELYGKAAANAVHKAGFDGVEIHGANGYLIDQFLQDVSNKRTDEYGGSVENRCRFALQVVKKVTEAVGVERTGIRMGPWTEFQDMGMENPKPTFSYLISQLKENYPKMSYIHVVEPRIKGDDSVEHCHEAASNDFLRDIWAPRPYISAGGYTREKAFEQAEKGVSERKGPELIAFGRYFLANPDLPLRVEKGIEFNEYNRETFYLMGDTSGKGYTDYPFALPAGVDKVLD</sequence>
<dbReference type="HOGENOM" id="CLU_012153_0_0_1"/>
<dbReference type="EMBL" id="AWSO01000949">
    <property type="protein sequence ID" value="ESK86282.1"/>
    <property type="molecule type" value="Genomic_DNA"/>
</dbReference>
<feature type="domain" description="NADH:flavin oxidoreductase/NADH oxidase N-terminal" evidence="1">
    <location>
        <begin position="22"/>
        <end position="365"/>
    </location>
</feature>
<dbReference type="Gene3D" id="3.20.20.70">
    <property type="entry name" value="Aldolase class I"/>
    <property type="match status" value="1"/>
</dbReference>
<comment type="caution">
    <text evidence="2">The sequence shown here is derived from an EMBL/GenBank/DDBJ whole genome shotgun (WGS) entry which is preliminary data.</text>
</comment>
<dbReference type="AlphaFoldDB" id="V2WXK1"/>
<evidence type="ECO:0000259" key="1">
    <source>
        <dbReference type="Pfam" id="PF00724"/>
    </source>
</evidence>
<dbReference type="PANTHER" id="PTHR22893">
    <property type="entry name" value="NADH OXIDOREDUCTASE-RELATED"/>
    <property type="match status" value="1"/>
</dbReference>
<accession>V2WXK1</accession>